<dbReference type="RefSeq" id="XP_022398450.1">
    <property type="nucleotide sequence ID" value="XM_022547163.1"/>
</dbReference>
<accession>A0A1L9VD28</accession>
<organism evidence="1 2">
    <name type="scientific">Aspergillus glaucus CBS 516.65</name>
    <dbReference type="NCBI Taxonomy" id="1160497"/>
    <lineage>
        <taxon>Eukaryota</taxon>
        <taxon>Fungi</taxon>
        <taxon>Dikarya</taxon>
        <taxon>Ascomycota</taxon>
        <taxon>Pezizomycotina</taxon>
        <taxon>Eurotiomycetes</taxon>
        <taxon>Eurotiomycetidae</taxon>
        <taxon>Eurotiales</taxon>
        <taxon>Aspergillaceae</taxon>
        <taxon>Aspergillus</taxon>
        <taxon>Aspergillus subgen. Aspergillus</taxon>
    </lineage>
</organism>
<dbReference type="GeneID" id="34463424"/>
<keyword evidence="2" id="KW-1185">Reference proteome</keyword>
<gene>
    <name evidence="1" type="ORF">ASPGLDRAFT_49713</name>
</gene>
<proteinExistence type="predicted"/>
<evidence type="ECO:0000313" key="1">
    <source>
        <dbReference type="EMBL" id="OJJ81752.1"/>
    </source>
</evidence>
<dbReference type="OrthoDB" id="4494341at2759"/>
<sequence>MFLEVLWENCPDGKAIIMSVLAKVDSGFTKALSTSGYDEIRILVDGPYGCSINANPYAGVTIMATGEGIAAQARSYHT</sequence>
<evidence type="ECO:0000313" key="2">
    <source>
        <dbReference type="Proteomes" id="UP000184300"/>
    </source>
</evidence>
<name>A0A1L9VD28_ASPGL</name>
<dbReference type="EMBL" id="KV878904">
    <property type="protein sequence ID" value="OJJ81752.1"/>
    <property type="molecule type" value="Genomic_DNA"/>
</dbReference>
<protein>
    <submittedName>
        <fullName evidence="1">Uncharacterized protein</fullName>
    </submittedName>
</protein>
<dbReference type="VEuPathDB" id="FungiDB:ASPGLDRAFT_49713"/>
<dbReference type="Proteomes" id="UP000184300">
    <property type="component" value="Unassembled WGS sequence"/>
</dbReference>
<dbReference type="STRING" id="1160497.A0A1L9VD28"/>
<dbReference type="AlphaFoldDB" id="A0A1L9VD28"/>
<reference evidence="2" key="1">
    <citation type="journal article" date="2017" name="Genome Biol.">
        <title>Comparative genomics reveals high biological diversity and specific adaptations in the industrially and medically important fungal genus Aspergillus.</title>
        <authorList>
            <person name="de Vries R.P."/>
            <person name="Riley R."/>
            <person name="Wiebenga A."/>
            <person name="Aguilar-Osorio G."/>
            <person name="Amillis S."/>
            <person name="Uchima C.A."/>
            <person name="Anderluh G."/>
            <person name="Asadollahi M."/>
            <person name="Askin M."/>
            <person name="Barry K."/>
            <person name="Battaglia E."/>
            <person name="Bayram O."/>
            <person name="Benocci T."/>
            <person name="Braus-Stromeyer S.A."/>
            <person name="Caldana C."/>
            <person name="Canovas D."/>
            <person name="Cerqueira G.C."/>
            <person name="Chen F."/>
            <person name="Chen W."/>
            <person name="Choi C."/>
            <person name="Clum A."/>
            <person name="Dos Santos R.A."/>
            <person name="Damasio A.R."/>
            <person name="Diallinas G."/>
            <person name="Emri T."/>
            <person name="Fekete E."/>
            <person name="Flipphi M."/>
            <person name="Freyberg S."/>
            <person name="Gallo A."/>
            <person name="Gournas C."/>
            <person name="Habgood R."/>
            <person name="Hainaut M."/>
            <person name="Harispe M.L."/>
            <person name="Henrissat B."/>
            <person name="Hilden K.S."/>
            <person name="Hope R."/>
            <person name="Hossain A."/>
            <person name="Karabika E."/>
            <person name="Karaffa L."/>
            <person name="Karanyi Z."/>
            <person name="Krasevec N."/>
            <person name="Kuo A."/>
            <person name="Kusch H."/>
            <person name="LaButti K."/>
            <person name="Lagendijk E.L."/>
            <person name="Lapidus A."/>
            <person name="Levasseur A."/>
            <person name="Lindquist E."/>
            <person name="Lipzen A."/>
            <person name="Logrieco A.F."/>
            <person name="MacCabe A."/>
            <person name="Maekelae M.R."/>
            <person name="Malavazi I."/>
            <person name="Melin P."/>
            <person name="Meyer V."/>
            <person name="Mielnichuk N."/>
            <person name="Miskei M."/>
            <person name="Molnar A.P."/>
            <person name="Mule G."/>
            <person name="Ngan C.Y."/>
            <person name="Orejas M."/>
            <person name="Orosz E."/>
            <person name="Ouedraogo J.P."/>
            <person name="Overkamp K.M."/>
            <person name="Park H.-S."/>
            <person name="Perrone G."/>
            <person name="Piumi F."/>
            <person name="Punt P.J."/>
            <person name="Ram A.F."/>
            <person name="Ramon A."/>
            <person name="Rauscher S."/>
            <person name="Record E."/>
            <person name="Riano-Pachon D.M."/>
            <person name="Robert V."/>
            <person name="Roehrig J."/>
            <person name="Ruller R."/>
            <person name="Salamov A."/>
            <person name="Salih N.S."/>
            <person name="Samson R.A."/>
            <person name="Sandor E."/>
            <person name="Sanguinetti M."/>
            <person name="Schuetze T."/>
            <person name="Sepcic K."/>
            <person name="Shelest E."/>
            <person name="Sherlock G."/>
            <person name="Sophianopoulou V."/>
            <person name="Squina F.M."/>
            <person name="Sun H."/>
            <person name="Susca A."/>
            <person name="Todd R.B."/>
            <person name="Tsang A."/>
            <person name="Unkles S.E."/>
            <person name="van de Wiele N."/>
            <person name="van Rossen-Uffink D."/>
            <person name="Oliveira J.V."/>
            <person name="Vesth T.C."/>
            <person name="Visser J."/>
            <person name="Yu J.-H."/>
            <person name="Zhou M."/>
            <person name="Andersen M.R."/>
            <person name="Archer D.B."/>
            <person name="Baker S.E."/>
            <person name="Benoit I."/>
            <person name="Brakhage A.A."/>
            <person name="Braus G.H."/>
            <person name="Fischer R."/>
            <person name="Frisvad J.C."/>
            <person name="Goldman G.H."/>
            <person name="Houbraken J."/>
            <person name="Oakley B."/>
            <person name="Pocsi I."/>
            <person name="Scazzocchio C."/>
            <person name="Seiboth B."/>
            <person name="vanKuyk P.A."/>
            <person name="Wortman J."/>
            <person name="Dyer P.S."/>
            <person name="Grigoriev I.V."/>
        </authorList>
    </citation>
    <scope>NUCLEOTIDE SEQUENCE [LARGE SCALE GENOMIC DNA]</scope>
    <source>
        <strain evidence="2">CBS 516.65</strain>
    </source>
</reference>